<dbReference type="Proteomes" id="UP001519460">
    <property type="component" value="Unassembled WGS sequence"/>
</dbReference>
<dbReference type="PANTHER" id="PTHR12868">
    <property type="entry name" value="NADH-UBIQUINONE OXIDOREDUCTASE B22 SUBUNIT"/>
    <property type="match status" value="1"/>
</dbReference>
<evidence type="ECO:0000256" key="8">
    <source>
        <dbReference type="ARBA" id="ARBA00022660"/>
    </source>
</evidence>
<evidence type="ECO:0000256" key="11">
    <source>
        <dbReference type="ARBA" id="ARBA00022990"/>
    </source>
</evidence>
<evidence type="ECO:0000256" key="12">
    <source>
        <dbReference type="ARBA" id="ARBA00023128"/>
    </source>
</evidence>
<proteinExistence type="inferred from homology"/>
<evidence type="ECO:0000256" key="1">
    <source>
        <dbReference type="ARBA" id="ARBA00002920"/>
    </source>
</evidence>
<keyword evidence="8" id="KW-0679">Respiratory chain</keyword>
<gene>
    <name evidence="17" type="ORF">BaRGS_00011130</name>
</gene>
<protein>
    <recommendedName>
        <fullName evidence="5">NADH dehydrogenase [ubiquinone] 1 beta subcomplex subunit 9</fullName>
    </recommendedName>
    <alternativeName>
        <fullName evidence="14">Complex I-B22</fullName>
    </alternativeName>
    <alternativeName>
        <fullName evidence="15">NADH-ubiquinone oxidoreductase B22 subunit</fullName>
    </alternativeName>
</protein>
<comment type="function">
    <text evidence="1">Accessory subunit of the mitochondrial membrane respiratory chain NADH dehydrogenase (Complex I), that is believed to be not involved in catalysis. Complex I functions in the transfer of electrons from NADH to the respiratory chain. The immediate electron acceptor for the enzyme is believed to be ubiquinone.</text>
</comment>
<evidence type="ECO:0000256" key="5">
    <source>
        <dbReference type="ARBA" id="ARBA00018684"/>
    </source>
</evidence>
<comment type="subcellular location">
    <subcellularLocation>
        <location evidence="2">Mitochondrion inner membrane</location>
        <topology evidence="2">Peripheral membrane protein</topology>
        <orientation evidence="2">Matrix side</orientation>
    </subcellularLocation>
</comment>
<evidence type="ECO:0000313" key="18">
    <source>
        <dbReference type="Proteomes" id="UP001519460"/>
    </source>
</evidence>
<dbReference type="AlphaFoldDB" id="A0ABD0LE76"/>
<evidence type="ECO:0000256" key="4">
    <source>
        <dbReference type="ARBA" id="ARBA00011790"/>
    </source>
</evidence>
<feature type="domain" description="Complex 1 LYR protein" evidence="16">
    <location>
        <begin position="13"/>
        <end position="72"/>
    </location>
</feature>
<dbReference type="CDD" id="cd20263">
    <property type="entry name" value="Complex1_LYR_NDUFB9_LYRM3"/>
    <property type="match status" value="1"/>
</dbReference>
<dbReference type="InterPro" id="IPR033034">
    <property type="entry name" value="NDUFB9"/>
</dbReference>
<keyword evidence="12" id="KW-0496">Mitochondrion</keyword>
<evidence type="ECO:0000256" key="10">
    <source>
        <dbReference type="ARBA" id="ARBA00022982"/>
    </source>
</evidence>
<evidence type="ECO:0000256" key="2">
    <source>
        <dbReference type="ARBA" id="ARBA00004443"/>
    </source>
</evidence>
<evidence type="ECO:0000256" key="3">
    <source>
        <dbReference type="ARBA" id="ARBA00009508"/>
    </source>
</evidence>
<accession>A0ABD0LE76</accession>
<comment type="similarity">
    <text evidence="3">Belongs to the complex I LYR family.</text>
</comment>
<dbReference type="InterPro" id="IPR008011">
    <property type="entry name" value="Complex1_LYR_dom"/>
</dbReference>
<name>A0ABD0LE76_9CAEN</name>
<comment type="subunit">
    <text evidence="4">Mammalian complex I is composed of 45 different subunits.</text>
</comment>
<keyword evidence="18" id="KW-1185">Reference proteome</keyword>
<dbReference type="InterPro" id="IPR045292">
    <property type="entry name" value="Complex1_LYR_NDUFB9_LYRM3"/>
</dbReference>
<dbReference type="Pfam" id="PF05347">
    <property type="entry name" value="Complex1_LYR"/>
    <property type="match status" value="1"/>
</dbReference>
<keyword evidence="11" id="KW-0007">Acetylation</keyword>
<evidence type="ECO:0000256" key="6">
    <source>
        <dbReference type="ARBA" id="ARBA00022448"/>
    </source>
</evidence>
<evidence type="ECO:0000256" key="14">
    <source>
        <dbReference type="ARBA" id="ARBA00030192"/>
    </source>
</evidence>
<dbReference type="GO" id="GO:0005743">
    <property type="term" value="C:mitochondrial inner membrane"/>
    <property type="evidence" value="ECO:0007669"/>
    <property type="project" value="UniProtKB-SubCell"/>
</dbReference>
<comment type="caution">
    <text evidence="17">The sequence shown here is derived from an EMBL/GenBank/DDBJ whole genome shotgun (WGS) entry which is preliminary data.</text>
</comment>
<evidence type="ECO:0000313" key="17">
    <source>
        <dbReference type="EMBL" id="KAK7497735.1"/>
    </source>
</evidence>
<reference evidence="17 18" key="1">
    <citation type="journal article" date="2023" name="Sci. Data">
        <title>Genome assembly of the Korean intertidal mud-creeper Batillaria attramentaria.</title>
        <authorList>
            <person name="Patra A.K."/>
            <person name="Ho P.T."/>
            <person name="Jun S."/>
            <person name="Lee S.J."/>
            <person name="Kim Y."/>
            <person name="Won Y.J."/>
        </authorList>
    </citation>
    <scope>NUCLEOTIDE SEQUENCE [LARGE SCALE GENOMIC DNA]</scope>
    <source>
        <strain evidence="17">Wonlab-2016</strain>
    </source>
</reference>
<keyword evidence="6" id="KW-0813">Transport</keyword>
<dbReference type="PANTHER" id="PTHR12868:SF0">
    <property type="entry name" value="NADH DEHYDROGENASE [UBIQUINONE] 1 BETA SUBCOMPLEX SUBUNIT 9"/>
    <property type="match status" value="1"/>
</dbReference>
<evidence type="ECO:0000256" key="15">
    <source>
        <dbReference type="ARBA" id="ARBA00032528"/>
    </source>
</evidence>
<keyword evidence="10" id="KW-0249">Electron transport</keyword>
<evidence type="ECO:0000256" key="9">
    <source>
        <dbReference type="ARBA" id="ARBA00022792"/>
    </source>
</evidence>
<keyword evidence="9" id="KW-0999">Mitochondrion inner membrane</keyword>
<keyword evidence="13" id="KW-0472">Membrane</keyword>
<dbReference type="EMBL" id="JACVVK020000056">
    <property type="protein sequence ID" value="KAK7497735.1"/>
    <property type="molecule type" value="Genomic_DNA"/>
</dbReference>
<evidence type="ECO:0000256" key="13">
    <source>
        <dbReference type="ARBA" id="ARBA00023136"/>
    </source>
</evidence>
<evidence type="ECO:0000256" key="7">
    <source>
        <dbReference type="ARBA" id="ARBA00022553"/>
    </source>
</evidence>
<keyword evidence="7" id="KW-0597">Phosphoprotein</keyword>
<evidence type="ECO:0000259" key="16">
    <source>
        <dbReference type="Pfam" id="PF05347"/>
    </source>
</evidence>
<sequence length="144" mass="17613">MAYLQTKAISHAQRVRSLYKEAVRQLQSTYGYKRYIFRYHAVLMRARFDEHKDEVDMRKAKKLLLDGERELWLKQNPQPFKFPESPGGVAYAREPHTPDWLLDIWHPYEKAQYPEYFAKRELRKKEFIERWEKKYGKIDPETHH</sequence>
<organism evidence="17 18">
    <name type="scientific">Batillaria attramentaria</name>
    <dbReference type="NCBI Taxonomy" id="370345"/>
    <lineage>
        <taxon>Eukaryota</taxon>
        <taxon>Metazoa</taxon>
        <taxon>Spiralia</taxon>
        <taxon>Lophotrochozoa</taxon>
        <taxon>Mollusca</taxon>
        <taxon>Gastropoda</taxon>
        <taxon>Caenogastropoda</taxon>
        <taxon>Sorbeoconcha</taxon>
        <taxon>Cerithioidea</taxon>
        <taxon>Batillariidae</taxon>
        <taxon>Batillaria</taxon>
    </lineage>
</organism>